<dbReference type="RefSeq" id="WP_013561753.1">
    <property type="nucleotide sequence ID" value="NC_014961.1"/>
</dbReference>
<dbReference type="InterPro" id="IPR030389">
    <property type="entry name" value="G_FEOB_dom"/>
</dbReference>
<evidence type="ECO:0000256" key="3">
    <source>
        <dbReference type="PIRSR" id="PIRSR603373-1"/>
    </source>
</evidence>
<dbReference type="GO" id="GO:0005886">
    <property type="term" value="C:plasma membrane"/>
    <property type="evidence" value="ECO:0007669"/>
    <property type="project" value="TreeGrafter"/>
</dbReference>
<feature type="binding site" evidence="3">
    <location>
        <begin position="12"/>
        <end position="19"/>
    </location>
    <ligand>
        <name>GTP</name>
        <dbReference type="ChEBI" id="CHEBI:37565"/>
        <label>1</label>
    </ligand>
</feature>
<feature type="binding site" evidence="4">
    <location>
        <position position="23"/>
    </location>
    <ligand>
        <name>Mg(2+)</name>
        <dbReference type="ChEBI" id="CHEBI:18420"/>
        <label>2</label>
    </ligand>
</feature>
<feature type="transmembrane region" description="Helical" evidence="5">
    <location>
        <begin position="542"/>
        <end position="563"/>
    </location>
</feature>
<dbReference type="NCBIfam" id="TIGR00231">
    <property type="entry name" value="small_GTP"/>
    <property type="match status" value="1"/>
</dbReference>
<dbReference type="HOGENOM" id="CLU_013350_3_0_2"/>
<dbReference type="GeneID" id="10152900"/>
<sequence>MEGKVIKVLFIGQPNVGKSSIFNMVTKSHVEVGNWPGKTVAVNKGEVSFKGYKLILYDLPGIYGFTTLTQEELVAREAILLEKPDVVVVVVDSTIPERTMNLAIQVLELTGRVVLVFSKTDLAHGRGIHINYEGVARELNVPVVPVSIVSGFEVERLLDEIINVAEGRKGRREPLRIDYNGLNEYVDSLEEMLSRSGRLKEYPARWVAVRLLEGDSVLEEVVKSTLSSDEFKRVEELLGEARRLIGVPAERITEARFKLINAIASKHIVKVKVKPRGPSPSIFYKPVVSILIALGIYLSIFMLVFTLNTGFPLNTILSAMGFENAASIVEEYSLSGLVEKSFTALTSMLEPMSHVNPALYSFIVDGVIGGVASILVFLPLIIVMVIVQVIVEDSGLAPRLAVASHSFFSKMGLSGHAFFPFMLGFGCNVPAVLATRTNPNSVERLRLLLTLSFIPCQARLVVLLAFTSAVSRLFSGLILLSSYLLAVAVFLVVNYVLYKLSRSDAKEPQLLMEVPAFHRPLARVVYWKTLATVKHFAKRAGLVIFAGSMFVWFITSFTTSLTYTGNMDESIASIASRGLQFITAPLGITGGNAWIIALSIITGFIAKELVVSTLLVATGSDTVRGAMSVLGLSDLQLFSLAVFTTLYMPCLATVATIYSESRSVKTTLTAVAISLVAAYIVTAAAGSIASLLTGG</sequence>
<dbReference type="PRINTS" id="PR00326">
    <property type="entry name" value="GTP1OBG"/>
</dbReference>
<reference evidence="8" key="1">
    <citation type="submission" date="2010-11" db="EMBL/GenBank/DDBJ databases">
        <title>The complete genome of Desulfurococcus mucosus DSM 2162.</title>
        <authorList>
            <consortium name="US DOE Joint Genome Institute (JGI-PGF)"/>
            <person name="Lucas S."/>
            <person name="Copeland A."/>
            <person name="Lapidus A."/>
            <person name="Bruce D."/>
            <person name="Goodwin L."/>
            <person name="Pitluck S."/>
            <person name="Kyrpides N."/>
            <person name="Mavromatis K."/>
            <person name="Pagani I."/>
            <person name="Ivanova N."/>
            <person name="Ovchinnikova G."/>
            <person name="Chertkov O."/>
            <person name="Held B."/>
            <person name="Brettin T."/>
            <person name="Detter J.C."/>
            <person name="Tapia R."/>
            <person name="Han C."/>
            <person name="Land M."/>
            <person name="Hauser L."/>
            <person name="Markowitz V."/>
            <person name="Cheng J.-F."/>
            <person name="Hugenholtz P."/>
            <person name="Woyke T."/>
            <person name="Wu D."/>
            <person name="Wirth R."/>
            <person name="Bilek Y."/>
            <person name="Hader T."/>
            <person name="Klenk H.-P."/>
            <person name="Eisen J.A."/>
        </authorList>
    </citation>
    <scope>NUCLEOTIDE SEQUENCE [LARGE SCALE GENOMIC DNA]</scope>
    <source>
        <strain evidence="8">ATCC 35584 / DSM 2162 / JCM 9187 / O7/1</strain>
    </source>
</reference>
<feature type="domain" description="FeoB-type G" evidence="6">
    <location>
        <begin position="5"/>
        <end position="167"/>
    </location>
</feature>
<dbReference type="Proteomes" id="UP000001068">
    <property type="component" value="Chromosome"/>
</dbReference>
<organism evidence="7 8">
    <name type="scientific">Desulfurococcus mucosus (strain ATCC 35584 / DSM 2162 / JCM 9187 / O7/1)</name>
    <dbReference type="NCBI Taxonomy" id="765177"/>
    <lineage>
        <taxon>Archaea</taxon>
        <taxon>Thermoproteota</taxon>
        <taxon>Thermoprotei</taxon>
        <taxon>Desulfurococcales</taxon>
        <taxon>Desulfurococcaceae</taxon>
        <taxon>Desulfurococcus</taxon>
    </lineage>
</organism>
<dbReference type="Gene3D" id="1.10.287.1770">
    <property type="match status" value="1"/>
</dbReference>
<dbReference type="PROSITE" id="PS51711">
    <property type="entry name" value="G_FEOB"/>
    <property type="match status" value="1"/>
</dbReference>
<evidence type="ECO:0000313" key="7">
    <source>
        <dbReference type="EMBL" id="ADV64531.1"/>
    </source>
</evidence>
<dbReference type="AlphaFoldDB" id="E8R7N6"/>
<dbReference type="InterPro" id="IPR003373">
    <property type="entry name" value="Fe2_transport_prot-B"/>
</dbReference>
<gene>
    <name evidence="7" type="ordered locus">Desmu_0212</name>
</gene>
<evidence type="ECO:0000256" key="1">
    <source>
        <dbReference type="ARBA" id="ARBA00031200"/>
    </source>
</evidence>
<dbReference type="InterPro" id="IPR050860">
    <property type="entry name" value="FeoB_GTPase"/>
</dbReference>
<dbReference type="InterPro" id="IPR011642">
    <property type="entry name" value="Gate_dom"/>
</dbReference>
<keyword evidence="4" id="KW-0460">Magnesium</keyword>
<protein>
    <recommendedName>
        <fullName evidence="1 2">Ferrous iron transport protein B</fullName>
    </recommendedName>
</protein>
<keyword evidence="3" id="KW-0547">Nucleotide-binding</keyword>
<keyword evidence="4" id="KW-0479">Metal-binding</keyword>
<evidence type="ECO:0000256" key="2">
    <source>
        <dbReference type="NCBIfam" id="TIGR00437"/>
    </source>
</evidence>
<dbReference type="Pfam" id="PF07670">
    <property type="entry name" value="Gate"/>
    <property type="match status" value="2"/>
</dbReference>
<feature type="transmembrane region" description="Helical" evidence="5">
    <location>
        <begin position="411"/>
        <end position="433"/>
    </location>
</feature>
<evidence type="ECO:0000259" key="6">
    <source>
        <dbReference type="PROSITE" id="PS51711"/>
    </source>
</evidence>
<feature type="binding site" evidence="3">
    <location>
        <begin position="58"/>
        <end position="61"/>
    </location>
    <ligand>
        <name>GTP</name>
        <dbReference type="ChEBI" id="CHEBI:37565"/>
        <label>1</label>
    </ligand>
</feature>
<name>E8R7N6_DESM0</name>
<dbReference type="KEGG" id="dmu:Desmu_0212"/>
<dbReference type="Pfam" id="PF02421">
    <property type="entry name" value="FeoB_N"/>
    <property type="match status" value="1"/>
</dbReference>
<feature type="transmembrane region" description="Helical" evidence="5">
    <location>
        <begin position="670"/>
        <end position="692"/>
    </location>
</feature>
<dbReference type="InterPro" id="IPR041069">
    <property type="entry name" value="FeoB_Cyto"/>
</dbReference>
<feature type="transmembrane region" description="Helical" evidence="5">
    <location>
        <begin position="473"/>
        <end position="497"/>
    </location>
</feature>
<keyword evidence="3" id="KW-0342">GTP-binding</keyword>
<feature type="transmembrane region" description="Helical" evidence="5">
    <location>
        <begin position="593"/>
        <end position="616"/>
    </location>
</feature>
<feature type="binding site" evidence="4">
    <location>
        <position position="26"/>
    </location>
    <ligand>
        <name>Mg(2+)</name>
        <dbReference type="ChEBI" id="CHEBI:18420"/>
        <label>2</label>
    </ligand>
</feature>
<dbReference type="Pfam" id="PF17910">
    <property type="entry name" value="FeoB_Cyto"/>
    <property type="match status" value="1"/>
</dbReference>
<dbReference type="EMBL" id="CP002363">
    <property type="protein sequence ID" value="ADV64531.1"/>
    <property type="molecule type" value="Genomic_DNA"/>
</dbReference>
<keyword evidence="8" id="KW-1185">Reference proteome</keyword>
<dbReference type="InterPro" id="IPR027417">
    <property type="entry name" value="P-loop_NTPase"/>
</dbReference>
<dbReference type="PANTHER" id="PTHR43185">
    <property type="entry name" value="FERROUS IRON TRANSPORT PROTEIN B"/>
    <property type="match status" value="1"/>
</dbReference>
<feature type="transmembrane region" description="Helical" evidence="5">
    <location>
        <begin position="445"/>
        <end position="467"/>
    </location>
</feature>
<feature type="transmembrane region" description="Helical" evidence="5">
    <location>
        <begin position="358"/>
        <end position="391"/>
    </location>
</feature>
<proteinExistence type="predicted"/>
<dbReference type="eggNOG" id="arCOG00359">
    <property type="taxonomic scope" value="Archaea"/>
</dbReference>
<reference evidence="7 8" key="2">
    <citation type="journal article" date="2011" name="Stand. Genomic Sci.">
        <title>Complete genome sequence of Desulfurococcus mucosus type strain (O7/1).</title>
        <authorList>
            <person name="Wirth R."/>
            <person name="Chertkov O."/>
            <person name="Held B."/>
            <person name="Lapidus A."/>
            <person name="Nolan M."/>
            <person name="Lucas S."/>
            <person name="Hammon N."/>
            <person name="Deshpande S."/>
            <person name="Cheng J.F."/>
            <person name="Tapia R."/>
            <person name="Han C."/>
            <person name="Goodwin L."/>
            <person name="Pitluck S."/>
            <person name="Liolios K."/>
            <person name="Ioanna P."/>
            <person name="Ivanova N."/>
            <person name="Mavromatis K."/>
            <person name="Mikhailova N."/>
            <person name="Pati A."/>
            <person name="Chen A."/>
            <person name="Palaniappan K."/>
            <person name="Land M."/>
            <person name="Hauser L."/>
            <person name="Chang Y.J."/>
            <person name="Jeffries C.D."/>
            <person name="Bilek Y."/>
            <person name="Hader T."/>
            <person name="Rohde M."/>
            <person name="Spring S."/>
            <person name="Sikorski J."/>
            <person name="Goker M."/>
            <person name="Woyke T."/>
            <person name="Bristow J."/>
            <person name="Eisen J.A."/>
            <person name="Markowitz V."/>
            <person name="Hugenholtz P."/>
            <person name="Kyrpides N.C."/>
            <person name="Klenk H.P."/>
        </authorList>
    </citation>
    <scope>NUCLEOTIDE SEQUENCE [LARGE SCALE GENOMIC DNA]</scope>
    <source>
        <strain evidence="8">ATCC 35584 / DSM 2162 / JCM 9187 / O7/1</strain>
    </source>
</reference>
<dbReference type="GO" id="GO:0015093">
    <property type="term" value="F:ferrous iron transmembrane transporter activity"/>
    <property type="evidence" value="ECO:0007669"/>
    <property type="project" value="UniProtKB-UniRule"/>
</dbReference>
<feature type="transmembrane region" description="Helical" evidence="5">
    <location>
        <begin position="282"/>
        <end position="305"/>
    </location>
</feature>
<dbReference type="SUPFAM" id="SSF52540">
    <property type="entry name" value="P-loop containing nucleoside triphosphate hydrolases"/>
    <property type="match status" value="1"/>
</dbReference>
<dbReference type="Gene3D" id="3.40.50.300">
    <property type="entry name" value="P-loop containing nucleotide triphosphate hydrolases"/>
    <property type="match status" value="1"/>
</dbReference>
<dbReference type="InterPro" id="IPR005225">
    <property type="entry name" value="Small_GTP-bd"/>
</dbReference>
<keyword evidence="5" id="KW-0472">Membrane</keyword>
<accession>E8R7N6</accession>
<keyword evidence="5" id="KW-1133">Transmembrane helix</keyword>
<dbReference type="GO" id="GO:0046872">
    <property type="term" value="F:metal ion binding"/>
    <property type="evidence" value="ECO:0007669"/>
    <property type="project" value="UniProtKB-KW"/>
</dbReference>
<dbReference type="STRING" id="765177.Desmu_0212"/>
<dbReference type="PANTHER" id="PTHR43185:SF1">
    <property type="entry name" value="FE(2+) TRANSPORTER FEOB"/>
    <property type="match status" value="1"/>
</dbReference>
<evidence type="ECO:0000256" key="5">
    <source>
        <dbReference type="SAM" id="Phobius"/>
    </source>
</evidence>
<keyword evidence="5" id="KW-0812">Transmembrane</keyword>
<dbReference type="GO" id="GO:0005525">
    <property type="term" value="F:GTP binding"/>
    <property type="evidence" value="ECO:0007669"/>
    <property type="project" value="UniProtKB-KW"/>
</dbReference>
<evidence type="ECO:0000313" key="8">
    <source>
        <dbReference type="Proteomes" id="UP000001068"/>
    </source>
</evidence>
<dbReference type="InterPro" id="IPR006073">
    <property type="entry name" value="GTP-bd"/>
</dbReference>
<evidence type="ECO:0000256" key="4">
    <source>
        <dbReference type="PIRSR" id="PIRSR603373-2"/>
    </source>
</evidence>
<feature type="transmembrane region" description="Helical" evidence="5">
    <location>
        <begin position="637"/>
        <end position="658"/>
    </location>
</feature>
<dbReference type="NCBIfam" id="TIGR00437">
    <property type="entry name" value="feoB"/>
    <property type="match status" value="1"/>
</dbReference>